<reference evidence="2 3" key="1">
    <citation type="submission" date="2018-06" db="EMBL/GenBank/DDBJ databases">
        <authorList>
            <consortium name="Pathogen Informatics"/>
            <person name="Doyle S."/>
        </authorList>
    </citation>
    <scope>NUCLEOTIDE SEQUENCE [LARGE SCALE GENOMIC DNA]</scope>
    <source>
        <strain evidence="2 3">NCTC11388</strain>
    </source>
</reference>
<dbReference type="PANTHER" id="PTHR33993">
    <property type="entry name" value="GLYOXALASE-RELATED"/>
    <property type="match status" value="1"/>
</dbReference>
<dbReference type="PANTHER" id="PTHR33993:SF2">
    <property type="entry name" value="VOC DOMAIN-CONTAINING PROTEIN"/>
    <property type="match status" value="1"/>
</dbReference>
<dbReference type="EMBL" id="UGYW01000002">
    <property type="protein sequence ID" value="SUJ27187.1"/>
    <property type="molecule type" value="Genomic_DNA"/>
</dbReference>
<sequence>MNNVITWFELPVNDFDRAKKFYENVLEISLTEMETEGFKSLTFPFDGSNVSGSLIQNQNSEPNQSAILYFNAGQKLSPALERVKANNGKIVMETMPIKSGFIAHVLDSEGNRIALFAFEA</sequence>
<evidence type="ECO:0000259" key="1">
    <source>
        <dbReference type="PROSITE" id="PS51819"/>
    </source>
</evidence>
<dbReference type="InterPro" id="IPR029068">
    <property type="entry name" value="Glyas_Bleomycin-R_OHBP_Dase"/>
</dbReference>
<evidence type="ECO:0000313" key="2">
    <source>
        <dbReference type="EMBL" id="SUJ27187.1"/>
    </source>
</evidence>
<dbReference type="Proteomes" id="UP000254893">
    <property type="component" value="Unassembled WGS sequence"/>
</dbReference>
<dbReference type="PROSITE" id="PS51819">
    <property type="entry name" value="VOC"/>
    <property type="match status" value="1"/>
</dbReference>
<dbReference type="GO" id="GO:0016829">
    <property type="term" value="F:lyase activity"/>
    <property type="evidence" value="ECO:0007669"/>
    <property type="project" value="UniProtKB-KW"/>
</dbReference>
<keyword evidence="2" id="KW-0456">Lyase</keyword>
<proteinExistence type="predicted"/>
<dbReference type="InterPro" id="IPR037523">
    <property type="entry name" value="VOC_core"/>
</dbReference>
<feature type="domain" description="VOC" evidence="1">
    <location>
        <begin position="4"/>
        <end position="118"/>
    </location>
</feature>
<organism evidence="2 3">
    <name type="scientific">Sphingobacterium spiritivorum</name>
    <name type="common">Flavobacterium spiritivorum</name>
    <dbReference type="NCBI Taxonomy" id="258"/>
    <lineage>
        <taxon>Bacteria</taxon>
        <taxon>Pseudomonadati</taxon>
        <taxon>Bacteroidota</taxon>
        <taxon>Sphingobacteriia</taxon>
        <taxon>Sphingobacteriales</taxon>
        <taxon>Sphingobacteriaceae</taxon>
        <taxon>Sphingobacterium</taxon>
    </lineage>
</organism>
<accession>A0A380CRI4</accession>
<evidence type="ECO:0000313" key="3">
    <source>
        <dbReference type="Proteomes" id="UP000254893"/>
    </source>
</evidence>
<dbReference type="SUPFAM" id="SSF54593">
    <property type="entry name" value="Glyoxalase/Bleomycin resistance protein/Dihydroxybiphenyl dioxygenase"/>
    <property type="match status" value="1"/>
</dbReference>
<dbReference type="Gene3D" id="3.10.180.10">
    <property type="entry name" value="2,3-Dihydroxybiphenyl 1,2-Dioxygenase, domain 1"/>
    <property type="match status" value="1"/>
</dbReference>
<gene>
    <name evidence="2" type="ORF">NCTC11388_04110</name>
</gene>
<dbReference type="AlphaFoldDB" id="A0A380CRI4"/>
<name>A0A380CRI4_SPHSI</name>
<protein>
    <submittedName>
        <fullName evidence="2">Predicted enzyme related to lactoylglutathione lyase</fullName>
    </submittedName>
</protein>
<dbReference type="RefSeq" id="WP_115171440.1">
    <property type="nucleotide sequence ID" value="NZ_UGYW01000002.1"/>
</dbReference>
<dbReference type="Pfam" id="PF00903">
    <property type="entry name" value="Glyoxalase"/>
    <property type="match status" value="1"/>
</dbReference>
<dbReference type="InterPro" id="IPR004360">
    <property type="entry name" value="Glyas_Fos-R_dOase_dom"/>
</dbReference>
<dbReference type="InterPro" id="IPR052164">
    <property type="entry name" value="Anthracycline_SecMetBiosynth"/>
</dbReference>
<dbReference type="CDD" id="cd07247">
    <property type="entry name" value="SgaA_N_like"/>
    <property type="match status" value="1"/>
</dbReference>